<evidence type="ECO:0000259" key="6">
    <source>
        <dbReference type="Pfam" id="PF06657"/>
    </source>
</evidence>
<evidence type="ECO:0000256" key="3">
    <source>
        <dbReference type="ARBA" id="ARBA00023212"/>
    </source>
</evidence>
<feature type="domain" description="Cep57 centrosome microtubule-binding" evidence="6">
    <location>
        <begin position="883"/>
        <end position="955"/>
    </location>
</feature>
<proteinExistence type="predicted"/>
<evidence type="ECO:0000313" key="7">
    <source>
        <dbReference type="EMBL" id="KAH8998714.1"/>
    </source>
</evidence>
<dbReference type="GO" id="GO:0005815">
    <property type="term" value="C:microtubule organizing center"/>
    <property type="evidence" value="ECO:0007669"/>
    <property type="project" value="UniProtKB-SubCell"/>
</dbReference>
<evidence type="ECO:0000256" key="1">
    <source>
        <dbReference type="ARBA" id="ARBA00004267"/>
    </source>
</evidence>
<feature type="region of interest" description="Disordered" evidence="5">
    <location>
        <begin position="700"/>
        <end position="794"/>
    </location>
</feature>
<comment type="caution">
    <text evidence="7">The sequence shown here is derived from an EMBL/GenBank/DDBJ whole genome shotgun (WGS) entry which is preliminary data.</text>
</comment>
<dbReference type="Pfam" id="PF06657">
    <property type="entry name" value="Cep57_MT_bd"/>
    <property type="match status" value="1"/>
</dbReference>
<organism evidence="7 8">
    <name type="scientific">Lactarius akahatsu</name>
    <dbReference type="NCBI Taxonomy" id="416441"/>
    <lineage>
        <taxon>Eukaryota</taxon>
        <taxon>Fungi</taxon>
        <taxon>Dikarya</taxon>
        <taxon>Basidiomycota</taxon>
        <taxon>Agaricomycotina</taxon>
        <taxon>Agaricomycetes</taxon>
        <taxon>Russulales</taxon>
        <taxon>Russulaceae</taxon>
        <taxon>Lactarius</taxon>
    </lineage>
</organism>
<accession>A0AAD4LQP8</accession>
<dbReference type="Proteomes" id="UP001201163">
    <property type="component" value="Unassembled WGS sequence"/>
</dbReference>
<keyword evidence="4" id="KW-0175">Coiled coil</keyword>
<keyword evidence="2" id="KW-0963">Cytoplasm</keyword>
<evidence type="ECO:0000256" key="4">
    <source>
        <dbReference type="SAM" id="Coils"/>
    </source>
</evidence>
<keyword evidence="8" id="KW-1185">Reference proteome</keyword>
<keyword evidence="3" id="KW-0206">Cytoskeleton</keyword>
<feature type="compositionally biased region" description="Polar residues" evidence="5">
    <location>
        <begin position="261"/>
        <end position="287"/>
    </location>
</feature>
<sequence length="998" mass="110691">MGRAPPKFDISIAGDEQEQSRIQLEKNLLHTDLSLHLSSTHDDFSVENPRHHSSVSAPFSAFNSIDPSRDALDMDEGISQLHAWSYRTGEDDEGVRPFVGGETLSTAAHHASALTLSAGLAGRGERRDVSLSGAEYDPDRPLQDLIAGMGSQFSLLGADQAPSRHTSNSMPIDPRIADSTTEFNRVLSAQQARAAARHVRSPRSEQSTSSSSSELDTPDPTLKPKLSDALSHLMLSPKRPRSPALRSRSASHTHAPAQRPIPSSSRFESQQPPQSHHLNARSSSLRTVQPDVGEGEPTPRPRKIKPHMPPDNALRPPTPSTANSHFTRLARGLAREIEVEQSRWHAPVEIEGLSHVGPKESGPTQSALRTKAIQSNAFVGSSNAKQKLVQLPDVTGLTVAVESPAKGQSHQSYGNIGKESEDPNGHARLQQAMNLLQKKIAHLDTENHTSRKRMKELEHELDVCRQDVERQRTLVARREDLLVRQQRMEAADSRMKGKARAIEDARVEQKRYKQSVEEKKALESLIATLRSHMARLTSELATHKALLDELRTLREADKSTLRQKVREVDLLRREVEKIAGEVEVLKGVVEEGLRERRERSLSNSHDGPQDHGPDASQEGNIDNSKLGEGQDEDEDGSHNFQQDADDYEIEDVQPALARRALLERTIRTDHATFGSTPMTGNVGRTRRYVDHDEVERISVELEERRSERSRSSSRLGSSLSSNGSHRAPSVASSIGSARSSRIAESPVERVATPDSIHQWERISSPPPAVQVSRPDAPTPAHAARERPPVGETPFPQIRGARLERMFFSAPEHNAKTCTVCHRRRHYEAAQRPLWYPASKGRKVTVVDVGEEDEGFEEGSIADGERGHGATMNLDFLDKGSGSDKLPPQTVLVRVLRELEDDFTHYKGIYTELADQYKVMDAASNVVKRNVLAQHLREVIDVLEQRGDQIASLYDLLTFEDKPVARSVVPEKDCSKHHTAPTCSERTRQAGSRKRLTFA</sequence>
<feature type="coiled-coil region" evidence="4">
    <location>
        <begin position="426"/>
        <end position="474"/>
    </location>
</feature>
<feature type="compositionally biased region" description="Low complexity" evidence="5">
    <location>
        <begin position="204"/>
        <end position="219"/>
    </location>
</feature>
<dbReference type="AlphaFoldDB" id="A0AAD4LQP8"/>
<feature type="coiled-coil region" evidence="4">
    <location>
        <begin position="502"/>
        <end position="581"/>
    </location>
</feature>
<evidence type="ECO:0000256" key="2">
    <source>
        <dbReference type="ARBA" id="ARBA00022490"/>
    </source>
</evidence>
<dbReference type="InterPro" id="IPR051756">
    <property type="entry name" value="Centrosomal_MT-associated"/>
</dbReference>
<feature type="compositionally biased region" description="Basic and acidic residues" evidence="5">
    <location>
        <begin position="700"/>
        <end position="710"/>
    </location>
</feature>
<feature type="region of interest" description="Disordered" evidence="5">
    <location>
        <begin position="594"/>
        <end position="646"/>
    </location>
</feature>
<dbReference type="PANTHER" id="PTHR19336">
    <property type="entry name" value="UNCHARACTERIZED DUF1167"/>
    <property type="match status" value="1"/>
</dbReference>
<dbReference type="InterPro" id="IPR024957">
    <property type="entry name" value="Cep57_MT-bd_dom"/>
</dbReference>
<dbReference type="EMBL" id="JAKELL010000005">
    <property type="protein sequence ID" value="KAH8998714.1"/>
    <property type="molecule type" value="Genomic_DNA"/>
</dbReference>
<feature type="region of interest" description="Disordered" evidence="5">
    <location>
        <begin position="188"/>
        <end position="324"/>
    </location>
</feature>
<evidence type="ECO:0000256" key="5">
    <source>
        <dbReference type="SAM" id="MobiDB-lite"/>
    </source>
</evidence>
<reference evidence="7" key="1">
    <citation type="submission" date="2022-01" db="EMBL/GenBank/DDBJ databases">
        <title>Comparative genomics reveals a dynamic genome evolution in the ectomycorrhizal milk-cap (Lactarius) mushrooms.</title>
        <authorList>
            <consortium name="DOE Joint Genome Institute"/>
            <person name="Lebreton A."/>
            <person name="Tang N."/>
            <person name="Kuo A."/>
            <person name="LaButti K."/>
            <person name="Drula E."/>
            <person name="Barry K."/>
            <person name="Clum A."/>
            <person name="Lipzen A."/>
            <person name="Mousain D."/>
            <person name="Ng V."/>
            <person name="Wang R."/>
            <person name="Wang X."/>
            <person name="Dai Y."/>
            <person name="Henrissat B."/>
            <person name="Grigoriev I.V."/>
            <person name="Guerin-Laguette A."/>
            <person name="Yu F."/>
            <person name="Martin F.M."/>
        </authorList>
    </citation>
    <scope>NUCLEOTIDE SEQUENCE</scope>
    <source>
        <strain evidence="7">QP</strain>
    </source>
</reference>
<feature type="region of interest" description="Disordered" evidence="5">
    <location>
        <begin position="969"/>
        <end position="998"/>
    </location>
</feature>
<dbReference type="PANTHER" id="PTHR19336:SF9">
    <property type="entry name" value="SPINDLE POLE BODY PROTEIN PPC89"/>
    <property type="match status" value="1"/>
</dbReference>
<comment type="subcellular location">
    <subcellularLocation>
        <location evidence="1">Cytoplasm</location>
        <location evidence="1">Cytoskeleton</location>
        <location evidence="1">Microtubule organizing center</location>
    </subcellularLocation>
</comment>
<feature type="compositionally biased region" description="Low complexity" evidence="5">
    <location>
        <begin position="712"/>
        <end position="721"/>
    </location>
</feature>
<feature type="compositionally biased region" description="Low complexity" evidence="5">
    <location>
        <begin position="729"/>
        <end position="745"/>
    </location>
</feature>
<name>A0AAD4LQP8_9AGAM</name>
<gene>
    <name evidence="7" type="ORF">EDB92DRAFT_1203005</name>
</gene>
<protein>
    <recommendedName>
        <fullName evidence="6">Cep57 centrosome microtubule-binding domain-containing protein</fullName>
    </recommendedName>
</protein>
<feature type="region of interest" description="Disordered" evidence="5">
    <location>
        <begin position="403"/>
        <end position="424"/>
    </location>
</feature>
<evidence type="ECO:0000313" key="8">
    <source>
        <dbReference type="Proteomes" id="UP001201163"/>
    </source>
</evidence>
<dbReference type="GO" id="GO:0008017">
    <property type="term" value="F:microtubule binding"/>
    <property type="evidence" value="ECO:0007669"/>
    <property type="project" value="InterPro"/>
</dbReference>